<dbReference type="OrthoDB" id="15597at2"/>
<dbReference type="AlphaFoldDB" id="F0S0U8"/>
<dbReference type="eggNOG" id="ENOG5033H0K">
    <property type="taxonomic scope" value="Bacteria"/>
</dbReference>
<reference evidence="1 2" key="1">
    <citation type="journal article" date="2011" name="Stand. Genomic Sci.">
        <title>Complete genome sequence of the thermophilic sulfur-reducer Desulfurobacterium thermolithotrophum type strain (BSA(T)) from a deep-sea hydrothermal vent.</title>
        <authorList>
            <person name="Goker M."/>
            <person name="Daligault H."/>
            <person name="Mwirichia R."/>
            <person name="Lapidus A."/>
            <person name="Lucas S."/>
            <person name="Deshpande S."/>
            <person name="Pagani I."/>
            <person name="Tapia R."/>
            <person name="Cheng J.F."/>
            <person name="Goodwin L."/>
            <person name="Pitluck S."/>
            <person name="Liolios K."/>
            <person name="Ivanova N."/>
            <person name="Mavromatis K."/>
            <person name="Mikhailova N."/>
            <person name="Pati A."/>
            <person name="Chen A."/>
            <person name="Palaniappan K."/>
            <person name="Han C."/>
            <person name="Land M."/>
            <person name="Hauser L."/>
            <person name="Pan C."/>
            <person name="Brambilla E.M."/>
            <person name="Rohde M."/>
            <person name="Spring S."/>
            <person name="Sikorski J."/>
            <person name="Wirth R."/>
            <person name="Detter J.C."/>
            <person name="Woyke T."/>
            <person name="Bristow J."/>
            <person name="Eisen J.A."/>
            <person name="Markowitz V."/>
            <person name="Hugenholtz P."/>
            <person name="Kyrpides N.C."/>
            <person name="Klenk H.P."/>
        </authorList>
    </citation>
    <scope>NUCLEOTIDE SEQUENCE [LARGE SCALE GENOMIC DNA]</scope>
    <source>
        <strain evidence="2">DSM 11699 / BSA</strain>
    </source>
</reference>
<dbReference type="EMBL" id="CP002543">
    <property type="protein sequence ID" value="ADY72752.1"/>
    <property type="molecule type" value="Genomic_DNA"/>
</dbReference>
<dbReference type="STRING" id="868864.Dester_0094"/>
<dbReference type="KEGG" id="dte:Dester_0094"/>
<accession>F0S0U8</accession>
<dbReference type="RefSeq" id="WP_013637712.1">
    <property type="nucleotide sequence ID" value="NC_015185.1"/>
</dbReference>
<evidence type="ECO:0000313" key="2">
    <source>
        <dbReference type="Proteomes" id="UP000007102"/>
    </source>
</evidence>
<gene>
    <name evidence="1" type="ordered locus">Dester_0094</name>
</gene>
<keyword evidence="2" id="KW-1185">Reference proteome</keyword>
<dbReference type="Proteomes" id="UP000007102">
    <property type="component" value="Chromosome"/>
</dbReference>
<dbReference type="HOGENOM" id="CLU_182114_0_0_0"/>
<name>F0S0U8_DESTD</name>
<organism evidence="1 2">
    <name type="scientific">Desulfurobacterium thermolithotrophum (strain DSM 11699 / BSA)</name>
    <dbReference type="NCBI Taxonomy" id="868864"/>
    <lineage>
        <taxon>Bacteria</taxon>
        <taxon>Pseudomonadati</taxon>
        <taxon>Aquificota</taxon>
        <taxon>Aquificia</taxon>
        <taxon>Desulfurobacteriales</taxon>
        <taxon>Desulfurobacteriaceae</taxon>
        <taxon>Desulfurobacterium</taxon>
    </lineage>
</organism>
<evidence type="ECO:0000313" key="1">
    <source>
        <dbReference type="EMBL" id="ADY72752.1"/>
    </source>
</evidence>
<reference evidence="2" key="2">
    <citation type="submission" date="2011-02" db="EMBL/GenBank/DDBJ databases">
        <title>The complete genome of Desulfurobacterium thermolithotrophum DSM 11699.</title>
        <authorList>
            <consortium name="US DOE Joint Genome Institute (JGI-PGF)"/>
            <person name="Lucas S."/>
            <person name="Copeland A."/>
            <person name="Lapidus A."/>
            <person name="Bruce D."/>
            <person name="Goodwin L."/>
            <person name="Pitluck S."/>
            <person name="Kyrpides N."/>
            <person name="Mavromatis K."/>
            <person name="Pagani I."/>
            <person name="Ivanova N."/>
            <person name="Mikhailova N."/>
            <person name="Daligault H."/>
            <person name="Detter J.C."/>
            <person name="Tapia R."/>
            <person name="Han C."/>
            <person name="Land M."/>
            <person name="Hauser L."/>
            <person name="Markowitz V."/>
            <person name="Cheng J.-F."/>
            <person name="Hugenholtz P."/>
            <person name="Woyke T."/>
            <person name="Wu D."/>
            <person name="Spring S."/>
            <person name="Brambilla E."/>
            <person name="Klenk H.-P."/>
            <person name="Eisen J.A."/>
        </authorList>
    </citation>
    <scope>NUCLEOTIDE SEQUENCE [LARGE SCALE GENOMIC DNA]</scope>
    <source>
        <strain evidence="2">DSM 11699 / BSA</strain>
    </source>
</reference>
<protein>
    <submittedName>
        <fullName evidence="1">Uncharacterized protein</fullName>
    </submittedName>
</protein>
<proteinExistence type="predicted"/>
<sequence>MRAFAAESEKLNSEELKYSWDKNRTKSVLVARRMMYDHPKKVFHDYKRDYLKEVFLKHYNLFNRVNRNFWKIILGISNEEIKRKAERSFRETCKIWNY</sequence>
<dbReference type="InParanoid" id="F0S0U8"/>